<proteinExistence type="predicted"/>
<gene>
    <name evidence="2" type="ORF">MSAN_02453500</name>
</gene>
<sequence>MTTLPAELEREIFEICALSQLTIIPKLILVAKRVKEWVEPLLYRTILLGVDLSSAPSLPYDIVPVVITHKPPAFFHAAVRHLFASMSHRAWEVKMILRLCTGVENLWVHDADQTLFSFIEPLPLKRLYTASKFKFMPSALHTFSRLTHLHLVVNLDESMDSVQAFVVALPGLTHLSLWFYLFENEGVVFAMIPRILESSPSMLVLIIFNATWAQEVPPQLRRDVRFVLMPWRDFVADWHAGVQRDRDYWTDAETFIAKRRTREIDHHLWTAPTDVGRSELTVSSHDESHLLAVYLAAPALARRPPISRRMSRILLFPPLLASAIEPSASTATDSNGQSPGACFEASRGHYYMRITFLF</sequence>
<organism evidence="2 3">
    <name type="scientific">Mycena sanguinolenta</name>
    <dbReference type="NCBI Taxonomy" id="230812"/>
    <lineage>
        <taxon>Eukaryota</taxon>
        <taxon>Fungi</taxon>
        <taxon>Dikarya</taxon>
        <taxon>Basidiomycota</taxon>
        <taxon>Agaricomycotina</taxon>
        <taxon>Agaricomycetes</taxon>
        <taxon>Agaricomycetidae</taxon>
        <taxon>Agaricales</taxon>
        <taxon>Marasmiineae</taxon>
        <taxon>Mycenaceae</taxon>
        <taxon>Mycena</taxon>
    </lineage>
</organism>
<comment type="caution">
    <text evidence="2">The sequence shown here is derived from an EMBL/GenBank/DDBJ whole genome shotgun (WGS) entry which is preliminary data.</text>
</comment>
<dbReference type="Proteomes" id="UP000623467">
    <property type="component" value="Unassembled WGS sequence"/>
</dbReference>
<keyword evidence="3" id="KW-1185">Reference proteome</keyword>
<dbReference type="PROSITE" id="PS50181">
    <property type="entry name" value="FBOX"/>
    <property type="match status" value="1"/>
</dbReference>
<evidence type="ECO:0000313" key="2">
    <source>
        <dbReference type="EMBL" id="KAF7330680.1"/>
    </source>
</evidence>
<dbReference type="SUPFAM" id="SSF52047">
    <property type="entry name" value="RNI-like"/>
    <property type="match status" value="1"/>
</dbReference>
<evidence type="ECO:0000259" key="1">
    <source>
        <dbReference type="PROSITE" id="PS50181"/>
    </source>
</evidence>
<dbReference type="OrthoDB" id="2889066at2759"/>
<protein>
    <recommendedName>
        <fullName evidence="1">F-box domain-containing protein</fullName>
    </recommendedName>
</protein>
<name>A0A8H6WY17_9AGAR</name>
<accession>A0A8H6WY17</accession>
<dbReference type="AlphaFoldDB" id="A0A8H6WY17"/>
<dbReference type="InterPro" id="IPR001810">
    <property type="entry name" value="F-box_dom"/>
</dbReference>
<reference evidence="2" key="1">
    <citation type="submission" date="2020-05" db="EMBL/GenBank/DDBJ databases">
        <title>Mycena genomes resolve the evolution of fungal bioluminescence.</title>
        <authorList>
            <person name="Tsai I.J."/>
        </authorList>
    </citation>
    <scope>NUCLEOTIDE SEQUENCE</scope>
    <source>
        <strain evidence="2">160909Yilan</strain>
    </source>
</reference>
<feature type="domain" description="F-box" evidence="1">
    <location>
        <begin position="1"/>
        <end position="46"/>
    </location>
</feature>
<dbReference type="EMBL" id="JACAZH010000066">
    <property type="protein sequence ID" value="KAF7330680.1"/>
    <property type="molecule type" value="Genomic_DNA"/>
</dbReference>
<evidence type="ECO:0000313" key="3">
    <source>
        <dbReference type="Proteomes" id="UP000623467"/>
    </source>
</evidence>